<dbReference type="GO" id="GO:0004252">
    <property type="term" value="F:serine-type endopeptidase activity"/>
    <property type="evidence" value="ECO:0007669"/>
    <property type="project" value="UniProtKB-UniRule"/>
</dbReference>
<feature type="compositionally biased region" description="Low complexity" evidence="10">
    <location>
        <begin position="682"/>
        <end position="691"/>
    </location>
</feature>
<keyword evidence="2 9" id="KW-1048">Host nucleus</keyword>
<evidence type="ECO:0000256" key="3">
    <source>
        <dbReference type="ARBA" id="ARBA00022612"/>
    </source>
</evidence>
<evidence type="ECO:0000256" key="10">
    <source>
        <dbReference type="SAM" id="MobiDB-lite"/>
    </source>
</evidence>
<dbReference type="EC" id="3.4.21.97" evidence="9"/>
<proteinExistence type="inferred from homology"/>
<feature type="chain" id="PRO_5023412325" description="Assembly protein" evidence="9">
    <location>
        <begin position="270"/>
        <end position="776"/>
    </location>
</feature>
<feature type="region of interest" description="Disordered" evidence="10">
    <location>
        <begin position="606"/>
        <end position="739"/>
    </location>
</feature>
<feature type="compositionally biased region" description="Basic and acidic residues" evidence="10">
    <location>
        <begin position="495"/>
        <end position="507"/>
    </location>
</feature>
<comment type="domain">
    <text evidence="9">Region of interaction between pPR and pAP is called Amino conserved domain (ACD). The region of interaction with major capsid protein is called carboxyl conserved domain (CCD).</text>
</comment>
<feature type="compositionally biased region" description="Basic and acidic residues" evidence="10">
    <location>
        <begin position="564"/>
        <end position="573"/>
    </location>
</feature>
<keyword evidence="8 9" id="KW-1035">Host cytoplasm</keyword>
<dbReference type="EMBL" id="KJ668231">
    <property type="protein sequence ID" value="AID52730.1"/>
    <property type="molecule type" value="Genomic_DNA"/>
</dbReference>
<comment type="subcellular location">
    <molecule>Assemblin</molecule>
    <subcellularLocation>
        <location evidence="9">Host nucleus</location>
    </subcellularLocation>
</comment>
<comment type="caution">
    <text evidence="9">Lacks conserved residue(s) required for the propagation of feature annotation.</text>
</comment>
<evidence type="ECO:0000256" key="2">
    <source>
        <dbReference type="ARBA" id="ARBA00022562"/>
    </source>
</evidence>
<keyword evidence="5 9" id="KW-0378">Hydrolase</keyword>
<evidence type="ECO:0000256" key="6">
    <source>
        <dbReference type="ARBA" id="ARBA00022825"/>
    </source>
</evidence>
<feature type="compositionally biased region" description="Low complexity" evidence="10">
    <location>
        <begin position="616"/>
        <end position="633"/>
    </location>
</feature>
<gene>
    <name evidence="11" type="ORF">FaHV1S18_040</name>
</gene>
<comment type="subunit">
    <molecule>Assemblin</molecule>
    <text evidence="9">Exists in a monomer-dimer equilibrium with the dimer being the active species.</text>
</comment>
<dbReference type="GeneID" id="19738328"/>
<comment type="subunit">
    <molecule>Assembly protein</molecule>
    <text evidence="9">Homomultimer. Interacts with major capsid protein.</text>
</comment>
<dbReference type="InterPro" id="IPR035443">
    <property type="entry name" value="Herpes_virus_sf"/>
</dbReference>
<evidence type="ECO:0000313" key="12">
    <source>
        <dbReference type="Proteomes" id="UP000146149"/>
    </source>
</evidence>
<feature type="region of interest" description="Disordered" evidence="10">
    <location>
        <begin position="1"/>
        <end position="29"/>
    </location>
</feature>
<organism evidence="11 12">
    <name type="scientific">Falconid herpesvirus 1</name>
    <dbReference type="NCBI Taxonomy" id="1510155"/>
    <lineage>
        <taxon>Viruses</taxon>
        <taxon>Duplodnaviria</taxon>
        <taxon>Heunggongvirae</taxon>
        <taxon>Peploviricota</taxon>
        <taxon>Herviviricetes</taxon>
        <taxon>Herpesvirales</taxon>
        <taxon>Orthoherpesviridae</taxon>
        <taxon>Alphaherpesvirinae</taxon>
        <taxon>Mardivirus</taxon>
        <taxon>Mardivirus columbidalpha1</taxon>
    </lineage>
</organism>
<keyword evidence="4 9" id="KW-0645">Protease</keyword>
<feature type="compositionally biased region" description="Polar residues" evidence="10">
    <location>
        <begin position="424"/>
        <end position="439"/>
    </location>
</feature>
<feature type="chain" id="PRO_5023412326" description="Assemblin" evidence="9">
    <location>
        <begin position="1"/>
        <end position="269"/>
    </location>
</feature>
<dbReference type="OrthoDB" id="8407at10239"/>
<keyword evidence="3 9" id="KW-1188">Viral release from host cell</keyword>
<dbReference type="PRINTS" id="PR00236">
    <property type="entry name" value="HSVCAPSIDP40"/>
</dbReference>
<dbReference type="GO" id="GO:0006508">
    <property type="term" value="P:proteolysis"/>
    <property type="evidence" value="ECO:0007669"/>
    <property type="project" value="UniProtKB-KW"/>
</dbReference>
<feature type="active site" description="Charge relay system" evidence="9">
    <location>
        <position position="83"/>
    </location>
</feature>
<comment type="function">
    <text evidence="9">Assemblin: Protease that plays an essential role in virion assembly within the nucleus. Catalyzes the cleavage of the assembly protein after formation of the spherical procapsid. By that cleavage, the capsid matures and gains its icosahedral shape. The cleavage sites seem to include -Ala-Ser-, -Ala-Ala-, as well as Ala-Thr bonds. Assemblin and cleavages products are evicted from the capsid before or during DNA packaging.</text>
</comment>
<feature type="active site" description="Charge relay system" evidence="9">
    <location>
        <position position="151"/>
    </location>
</feature>
<comment type="subcellular location">
    <molecule>Capsid scaffolding protein</molecule>
    <subcellularLocation>
        <location evidence="9">Host cytoplasm</location>
    </subcellularLocation>
</comment>
<evidence type="ECO:0000313" key="11">
    <source>
        <dbReference type="EMBL" id="AID52730.1"/>
    </source>
</evidence>
<evidence type="ECO:0000256" key="7">
    <source>
        <dbReference type="ARBA" id="ARBA00022950"/>
    </source>
</evidence>
<comment type="PTM">
    <text evidence="9">Capsid scaffolding protein: Capsid scaffolding protein is cleaved by assemblin after formation of the spherical procapsid. As a result, the capsid obtains its mature, icosahedral shape. Cleavages occur at two or more sites: release (R-site) and maturation (M-site).</text>
</comment>
<dbReference type="SUPFAM" id="SSF50789">
    <property type="entry name" value="Herpes virus serine proteinase, assemblin"/>
    <property type="match status" value="1"/>
</dbReference>
<dbReference type="GO" id="GO:0042025">
    <property type="term" value="C:host cell nucleus"/>
    <property type="evidence" value="ECO:0007669"/>
    <property type="project" value="UniProtKB-SubCell"/>
</dbReference>
<feature type="site" description="Cleavage; by assemblin; Release site" evidence="9">
    <location>
        <begin position="269"/>
        <end position="270"/>
    </location>
</feature>
<name>A0A068ES09_9ALPH</name>
<comment type="subcellular location">
    <molecule>Assembly protein</molecule>
    <subcellularLocation>
        <location evidence="9">Host nucleus</location>
    </subcellularLocation>
</comment>
<dbReference type="GO" id="GO:0042802">
    <property type="term" value="F:identical protein binding"/>
    <property type="evidence" value="ECO:0007669"/>
    <property type="project" value="UniProtKB-UniRule"/>
</dbReference>
<dbReference type="Pfam" id="PF00716">
    <property type="entry name" value="Peptidase_S21"/>
    <property type="match status" value="1"/>
</dbReference>
<feature type="region of interest" description="Disordered" evidence="10">
    <location>
        <begin position="280"/>
        <end position="376"/>
    </location>
</feature>
<feature type="region of interest" description="Interaction with major capsid protein" evidence="9">
    <location>
        <begin position="756"/>
        <end position="776"/>
    </location>
</feature>
<protein>
    <recommendedName>
        <fullName evidence="9">Capsid scaffolding protein</fullName>
    </recommendedName>
    <alternativeName>
        <fullName evidence="9">Protease precursor</fullName>
        <shortName evidence="9">pPR</shortName>
    </alternativeName>
    <component>
        <recommendedName>
            <fullName evidence="9">Assemblin</fullName>
            <ecNumber evidence="9">3.4.21.97</ecNumber>
        </recommendedName>
        <alternativeName>
            <fullName evidence="9">Protease</fullName>
            <shortName evidence="9">Pr</shortName>
        </alternativeName>
    </component>
    <component>
        <recommendedName>
            <fullName evidence="9">Assembly protein</fullName>
            <shortName evidence="9">AP</shortName>
        </recommendedName>
        <alternativeName>
            <fullName evidence="9">Capsid assembly protein</fullName>
        </alternativeName>
    </component>
</protein>
<keyword evidence="6 9" id="KW-0720">Serine protease</keyword>
<comment type="similarity">
    <text evidence="9">Belongs to the herpesviridae capsid scaffolding protein family.</text>
</comment>
<comment type="function">
    <text evidence="9">Capsid scaffolding protein: Acts as a scaffold protein by binding major capsid protein in the cytoplasm, inducing the nuclear localization of both proteins. Multimerizes in the nucleus such as major capsid protein forms the icosahedral T=16 capsid. Autocatalytic cleavage releases the assembly protein, and subsequently abolishes interaction with major capsid protein. Cleavages products are evicted from the capsid before or during DNA packaging.</text>
</comment>
<comment type="function">
    <text evidence="9">Assembly protein: Plays a major role in capsid assembly. Acts as a scaffold protein by binding major capsid protein. Multimerizes in the nucleus such as major capsid protein forms the icosahedral T=16 capsid. Cleaved by assemblin after capsid completion. The cleavages products are evicted from the capsid before or during DNA packaging.</text>
</comment>
<evidence type="ECO:0000256" key="8">
    <source>
        <dbReference type="ARBA" id="ARBA00023200"/>
    </source>
</evidence>
<dbReference type="InterPro" id="IPR001847">
    <property type="entry name" value="Peptidase_S21"/>
</dbReference>
<feature type="chain" id="PRO_5023412324" description="Capsid scaffolding protein" evidence="9">
    <location>
        <begin position="1"/>
        <end position="776"/>
    </location>
</feature>
<evidence type="ECO:0000256" key="9">
    <source>
        <dbReference type="HAMAP-Rule" id="MF_04008"/>
    </source>
</evidence>
<evidence type="ECO:0000256" key="1">
    <source>
        <dbReference type="ARBA" id="ARBA00022553"/>
    </source>
</evidence>
<evidence type="ECO:0000256" key="5">
    <source>
        <dbReference type="ARBA" id="ARBA00022801"/>
    </source>
</evidence>
<feature type="compositionally biased region" description="Low complexity" evidence="10">
    <location>
        <begin position="727"/>
        <end position="736"/>
    </location>
</feature>
<feature type="compositionally biased region" description="Polar residues" evidence="10">
    <location>
        <begin position="1"/>
        <end position="11"/>
    </location>
</feature>
<evidence type="ECO:0000256" key="4">
    <source>
        <dbReference type="ARBA" id="ARBA00022670"/>
    </source>
</evidence>
<keyword evidence="1 9" id="KW-0597">Phosphoprotein</keyword>
<dbReference type="Proteomes" id="UP000146149">
    <property type="component" value="Segment"/>
</dbReference>
<keyword evidence="7 9" id="KW-0118">Viral capsid assembly</keyword>
<comment type="catalytic activity">
    <reaction evidence="9">
        <text>Cleaves -Ala-|-Ser- and -Ala-|-Ala- bonds in the scaffold protein.</text>
        <dbReference type="EC" id="3.4.21.97"/>
    </reaction>
</comment>
<reference evidence="11 12" key="1">
    <citation type="journal article" date="2014" name="Virus Res.">
        <title>Molecular characterization of the complete genome of falconid herpesvirus strain S-18.</title>
        <authorList>
            <person name="Spatz S.J."/>
            <person name="Volkening J.D."/>
            <person name="Ross T.A."/>
        </authorList>
    </citation>
    <scope>NUCLEOTIDE SEQUENCE [LARGE SCALE GENOMIC DNA]</scope>
    <source>
        <strain evidence="11">S-18</strain>
    </source>
</reference>
<dbReference type="KEGG" id="vg:19738328"/>
<dbReference type="RefSeq" id="YP_009046524.1">
    <property type="nucleotide sequence ID" value="NC_024450.1"/>
</dbReference>
<dbReference type="GO" id="GO:0039708">
    <property type="term" value="P:nuclear capsid assembly"/>
    <property type="evidence" value="ECO:0007669"/>
    <property type="project" value="UniProtKB-ARBA"/>
</dbReference>
<dbReference type="HAMAP" id="MF_04008">
    <property type="entry name" value="HSV_SCAF"/>
    <property type="match status" value="1"/>
</dbReference>
<feature type="region of interest" description="Disordered" evidence="10">
    <location>
        <begin position="424"/>
        <end position="458"/>
    </location>
</feature>
<sequence length="776" mass="83376">MDLQNRSTKSRPQVYDDETPSRQSDTIYTNDDLTYDDADYPAIYVAGYLALYEGDDGDELTLRREDARAALPPPAPLPINIDHRHNCTVGAVLCLVDDDLGLFFLGKINCPQFVKTLSSAASSEIFGDAEKSLSPGEKLLYLVTNYLPSVSLSSRRLQEGETPDETFFAHVALCLLGRRIGTIVNYDTSVEGAVEPFKRLSPQSKREVISAALEAETLLGDKIWQPSEGAMGRALLGTAVNNMLLRDRWRLVAERRRMAGISGHKYLQASVRTKLARDGLSGGEAEVREEAAPGGESASADPLQKRDGVPGTAIRIQSEEVKAPPGGPPRLLARPNAESAAADNSTGAVAKESGAPDARLERMSTPSGCSGPSPPGNDFLWVPMSCYNQLVAAQQQQHQHHRHAGQTAVPAGGAEEMASGMKTYQQLPPSPYFHQQSSHFGMPSYVPPSTGQLTPQMPYGTFLHGPGGLGQYWSGGPPGGSLEARLMSLLEAYESERRQGPRRDGGTSDRGGWNNGRGDIDGGGGCGGRRGRKRPHDWETRADADPYYPGEPGPDRSQAPSRHPYRDGEHMDTSDAFPPARDRGGMQGDAIAGLLGAVTSLQRDVERLKGGYGGPQYASQQWPQPLQQQQTMPPQRPQDASYYGAQPYSSQPGPWKNPAGLDGAMPQMIVQRPNDQPQQAMPVDAVQSAPAVPVPQPQPGYSSHECPPSSGPSEQSHAAPPAQMPKPNNSSSAPAPTVDASAVARLQCARANVRADESADQEADMFVAQMMSHRVG</sequence>
<dbReference type="Gene3D" id="3.20.16.10">
    <property type="entry name" value="Herpesvirus/Caudovirus protease domain"/>
    <property type="match status" value="1"/>
</dbReference>
<comment type="subunit">
    <molecule>Capsid scaffolding protein</molecule>
    <text evidence="9">Homomultimer. Interacts with major capsid protein.</text>
</comment>
<accession>A0A068ES09</accession>
<dbReference type="GO" id="GO:0019076">
    <property type="term" value="P:viral release from host cell"/>
    <property type="evidence" value="ECO:0007669"/>
    <property type="project" value="UniProtKB-UniRule"/>
</dbReference>
<feature type="region of interest" description="Disordered" evidence="10">
    <location>
        <begin position="495"/>
        <end position="588"/>
    </location>
</feature>
<feature type="active site" description="Charge relay system" evidence="9">
    <location>
        <position position="170"/>
    </location>
</feature>
<dbReference type="GO" id="GO:0030430">
    <property type="term" value="C:host cell cytoplasm"/>
    <property type="evidence" value="ECO:0007669"/>
    <property type="project" value="UniProtKB-SubCell"/>
</dbReference>